<name>A0A0H5R489_9EUKA</name>
<evidence type="ECO:0000256" key="1">
    <source>
        <dbReference type="SAM" id="Phobius"/>
    </source>
</evidence>
<feature type="transmembrane region" description="Helical" evidence="1">
    <location>
        <begin position="66"/>
        <end position="86"/>
    </location>
</feature>
<organism evidence="2">
    <name type="scientific">Spongospora subterranea</name>
    <dbReference type="NCBI Taxonomy" id="70186"/>
    <lineage>
        <taxon>Eukaryota</taxon>
        <taxon>Sar</taxon>
        <taxon>Rhizaria</taxon>
        <taxon>Endomyxa</taxon>
        <taxon>Phytomyxea</taxon>
        <taxon>Plasmodiophorida</taxon>
        <taxon>Plasmodiophoridae</taxon>
        <taxon>Spongospora</taxon>
    </lineage>
</organism>
<dbReference type="EMBL" id="HACM01008248">
    <property type="protein sequence ID" value="CRZ08690.1"/>
    <property type="molecule type" value="Transcribed_RNA"/>
</dbReference>
<dbReference type="EMBL" id="HACM01008216">
    <property type="protein sequence ID" value="CRZ08658.1"/>
    <property type="molecule type" value="Transcribed_RNA"/>
</dbReference>
<accession>A0A0H5R489</accession>
<keyword evidence="1" id="KW-0812">Transmembrane</keyword>
<feature type="transmembrane region" description="Helical" evidence="1">
    <location>
        <begin position="42"/>
        <end position="60"/>
    </location>
</feature>
<sequence length="143" mass="16176">MFSTSSFALLVKVSYFLFRLFVCGLICFISLQICAPVLSSHAVLTIFVKCLFLALTYRFLNSIAAMFGASFLFVICVLVVLELIAVSNLRLNLFLSLSAAFRCLFQNLHLVTLTYRNVITAQVCVNFEVHNLFCHFPIRQCDI</sequence>
<feature type="transmembrane region" description="Helical" evidence="1">
    <location>
        <begin position="16"/>
        <end position="35"/>
    </location>
</feature>
<evidence type="ECO:0000313" key="2">
    <source>
        <dbReference type="EMBL" id="CRZ08721.1"/>
    </source>
</evidence>
<keyword evidence="1" id="KW-1133">Transmembrane helix</keyword>
<reference evidence="2" key="1">
    <citation type="submission" date="2015-04" db="EMBL/GenBank/DDBJ databases">
        <title>The genome sequence of the plant pathogenic Rhizarian Plasmodiophora brassicae reveals insights in its biotrophic life cycle and the origin of chitin synthesis.</title>
        <authorList>
            <person name="Schwelm A."/>
            <person name="Fogelqvist J."/>
            <person name="Knaust A."/>
            <person name="Julke S."/>
            <person name="Lilja T."/>
            <person name="Dhandapani V."/>
            <person name="Bonilla-Rosso G."/>
            <person name="Karlsson M."/>
            <person name="Shevchenko A."/>
            <person name="Choi S.R."/>
            <person name="Kim H.G."/>
            <person name="Park J.Y."/>
            <person name="Lim Y.P."/>
            <person name="Ludwig-Muller J."/>
            <person name="Dixelius C."/>
        </authorList>
    </citation>
    <scope>NUCLEOTIDE SEQUENCE</scope>
    <source>
        <tissue evidence="2">Potato root galls</tissue>
    </source>
</reference>
<keyword evidence="1" id="KW-0472">Membrane</keyword>
<proteinExistence type="predicted"/>
<dbReference type="EMBL" id="HACM01008273">
    <property type="protein sequence ID" value="CRZ08715.1"/>
    <property type="molecule type" value="Transcribed_RNA"/>
</dbReference>
<protein>
    <submittedName>
        <fullName evidence="2">Uncharacterized protein</fullName>
    </submittedName>
</protein>
<dbReference type="EMBL" id="HACM01008279">
    <property type="protein sequence ID" value="CRZ08721.1"/>
    <property type="molecule type" value="Transcribed_RNA"/>
</dbReference>
<dbReference type="AlphaFoldDB" id="A0A0H5R489"/>